<dbReference type="GO" id="GO:0046872">
    <property type="term" value="F:metal ion binding"/>
    <property type="evidence" value="ECO:0007669"/>
    <property type="project" value="UniProtKB-KW"/>
</dbReference>
<dbReference type="InterPro" id="IPR006314">
    <property type="entry name" value="Dyp_peroxidase"/>
</dbReference>
<dbReference type="PANTHER" id="PTHR30521">
    <property type="entry name" value="DEFERROCHELATASE/PEROXIDASE"/>
    <property type="match status" value="1"/>
</dbReference>
<feature type="compositionally biased region" description="Basic and acidic residues" evidence="7">
    <location>
        <begin position="274"/>
        <end position="283"/>
    </location>
</feature>
<dbReference type="InterPro" id="IPR011008">
    <property type="entry name" value="Dimeric_a/b-barrel"/>
</dbReference>
<dbReference type="GO" id="GO:0005829">
    <property type="term" value="C:cytosol"/>
    <property type="evidence" value="ECO:0007669"/>
    <property type="project" value="TreeGrafter"/>
</dbReference>
<evidence type="ECO:0000256" key="5">
    <source>
        <dbReference type="ARBA" id="ARBA00023002"/>
    </source>
</evidence>
<evidence type="ECO:0000256" key="4">
    <source>
        <dbReference type="ARBA" id="ARBA00022723"/>
    </source>
</evidence>
<evidence type="ECO:0000256" key="7">
    <source>
        <dbReference type="SAM" id="MobiDB-lite"/>
    </source>
</evidence>
<evidence type="ECO:0000256" key="3">
    <source>
        <dbReference type="ARBA" id="ARBA00022617"/>
    </source>
</evidence>
<evidence type="ECO:0000313" key="9">
    <source>
        <dbReference type="Proteomes" id="UP000249497"/>
    </source>
</evidence>
<dbReference type="GO" id="GO:0020037">
    <property type="term" value="F:heme binding"/>
    <property type="evidence" value="ECO:0007669"/>
    <property type="project" value="InterPro"/>
</dbReference>
<dbReference type="GeneID" id="37176842"/>
<organism evidence="8 9">
    <name type="scientific">Aspergillus japonicus CBS 114.51</name>
    <dbReference type="NCBI Taxonomy" id="1448312"/>
    <lineage>
        <taxon>Eukaryota</taxon>
        <taxon>Fungi</taxon>
        <taxon>Dikarya</taxon>
        <taxon>Ascomycota</taxon>
        <taxon>Pezizomycotina</taxon>
        <taxon>Eurotiomycetes</taxon>
        <taxon>Eurotiomycetidae</taxon>
        <taxon>Eurotiales</taxon>
        <taxon>Aspergillaceae</taxon>
        <taxon>Aspergillus</taxon>
        <taxon>Aspergillus subgen. Circumdati</taxon>
    </lineage>
</organism>
<accession>A0A8T8WJ71</accession>
<dbReference type="RefSeq" id="XP_025521637.1">
    <property type="nucleotide sequence ID" value="XM_025673150.1"/>
</dbReference>
<dbReference type="Proteomes" id="UP000249497">
    <property type="component" value="Unassembled WGS sequence"/>
</dbReference>
<evidence type="ECO:0000256" key="2">
    <source>
        <dbReference type="ARBA" id="ARBA00022559"/>
    </source>
</evidence>
<reference evidence="8 9" key="1">
    <citation type="submission" date="2018-02" db="EMBL/GenBank/DDBJ databases">
        <title>The genomes of Aspergillus section Nigri reveals drivers in fungal speciation.</title>
        <authorList>
            <consortium name="DOE Joint Genome Institute"/>
            <person name="Vesth T.C."/>
            <person name="Nybo J."/>
            <person name="Theobald S."/>
            <person name="Brandl J."/>
            <person name="Frisvad J.C."/>
            <person name="Nielsen K.F."/>
            <person name="Lyhne E.K."/>
            <person name="Kogle M.E."/>
            <person name="Kuo A."/>
            <person name="Riley R."/>
            <person name="Clum A."/>
            <person name="Nolan M."/>
            <person name="Lipzen A."/>
            <person name="Salamov A."/>
            <person name="Henrissat B."/>
            <person name="Wiebenga A."/>
            <person name="De vries R.P."/>
            <person name="Grigoriev I.V."/>
            <person name="Mortensen U.H."/>
            <person name="Andersen M.R."/>
            <person name="Baker S.E."/>
        </authorList>
    </citation>
    <scope>NUCLEOTIDE SEQUENCE [LARGE SCALE GENOMIC DNA]</scope>
    <source>
        <strain evidence="8 9">CBS 114.51</strain>
    </source>
</reference>
<evidence type="ECO:0000256" key="6">
    <source>
        <dbReference type="ARBA" id="ARBA00023004"/>
    </source>
</evidence>
<name>A0A8T8WJ71_ASPJA</name>
<protein>
    <recommendedName>
        <fullName evidence="10">Dyp-type peroxidase</fullName>
    </recommendedName>
</protein>
<dbReference type="SUPFAM" id="SSF54909">
    <property type="entry name" value="Dimeric alpha+beta barrel"/>
    <property type="match status" value="1"/>
</dbReference>
<dbReference type="EMBL" id="KZ824920">
    <property type="protein sequence ID" value="RAH75743.1"/>
    <property type="molecule type" value="Genomic_DNA"/>
</dbReference>
<dbReference type="GO" id="GO:0004601">
    <property type="term" value="F:peroxidase activity"/>
    <property type="evidence" value="ECO:0007669"/>
    <property type="project" value="UniProtKB-KW"/>
</dbReference>
<keyword evidence="9" id="KW-1185">Reference proteome</keyword>
<dbReference type="AlphaFoldDB" id="A0A8T8WJ71"/>
<evidence type="ECO:0008006" key="10">
    <source>
        <dbReference type="Google" id="ProtNLM"/>
    </source>
</evidence>
<evidence type="ECO:0000256" key="1">
    <source>
        <dbReference type="ARBA" id="ARBA00001970"/>
    </source>
</evidence>
<feature type="compositionally biased region" description="Acidic residues" evidence="7">
    <location>
        <begin position="284"/>
        <end position="310"/>
    </location>
</feature>
<dbReference type="NCBIfam" id="TIGR01413">
    <property type="entry name" value="Dyp_perox_fam"/>
    <property type="match status" value="1"/>
</dbReference>
<evidence type="ECO:0000313" key="8">
    <source>
        <dbReference type="EMBL" id="RAH75743.1"/>
    </source>
</evidence>
<keyword evidence="4" id="KW-0479">Metal-binding</keyword>
<comment type="cofactor">
    <cofactor evidence="1">
        <name>heme b</name>
        <dbReference type="ChEBI" id="CHEBI:60344"/>
    </cofactor>
</comment>
<dbReference type="PANTHER" id="PTHR30521:SF4">
    <property type="entry name" value="DEFERROCHELATASE"/>
    <property type="match status" value="1"/>
</dbReference>
<keyword evidence="3" id="KW-0349">Heme</keyword>
<proteinExistence type="predicted"/>
<dbReference type="PROSITE" id="PS51404">
    <property type="entry name" value="DYP_PEROXIDASE"/>
    <property type="match status" value="1"/>
</dbReference>
<keyword evidence="2" id="KW-0575">Peroxidase</keyword>
<feature type="region of interest" description="Disordered" evidence="7">
    <location>
        <begin position="271"/>
        <end position="312"/>
    </location>
</feature>
<keyword evidence="6" id="KW-0408">Iron</keyword>
<sequence length="442" mass="50130">VERPEVEVEFAKVQQEDPDEYCRDRINEGLFEKGMFDDLVYEGADSPPALHPDFRAPEANLAKEDPLQRWDWRVDGVFIVAAHSAKALRRKIVDVEDAFYVGDANENSMKIAYRRDGQTRPGANRGKEHFGYEDHISQPKIRGLDPTPAPGEPHACPPGYIFLGFEGDPNKKRGPAWAKEGSFLVFRQLDQKVPEFEKFLEEKASQIPGPNYAGPNGPAKLGAHLMGRWKSGAPVVHAYDEDKPELAFNNTFDFRPKKSIKSCPFAAHIRKMRPRSDKKRDVGTEEDGDETALPEPDSDEEEAEGQEEDASVILRRGITFGPELTEEEKRLRKTIEHRGIYFTCYQSLIRDGFNFLMTRWASNASFPEYKTKTFPDGPGMDPFVNQRLRKDHPEGHISLYDGQNPTKTVKLNLGISPWVDQRGGEYFFTPSISALREHFSTA</sequence>
<dbReference type="OrthoDB" id="3207336at2759"/>
<feature type="non-terminal residue" evidence="8">
    <location>
        <position position="442"/>
    </location>
</feature>
<feature type="non-terminal residue" evidence="8">
    <location>
        <position position="1"/>
    </location>
</feature>
<gene>
    <name evidence="8" type="ORF">BO86DRAFT_394021</name>
</gene>
<keyword evidence="5" id="KW-0560">Oxidoreductase</keyword>